<sequence length="221" mass="24503">MEAVKQVTVIILWCGGKIAYSSARLLFSTLQNLSKRALQVPLSMELSKIAKNLVKCVTTGENVAIETFYQKQPCVITFMRRLVGVGLEELGLEDFQRGEYFNGDLYIDMKKQCYKSLGFRRMNIFNVFPAIFSKASRSAMSKAKEDKIDGDFKGDGFQNGGTLVIGAGGKVLLNFKQQEPSDHVSPNEVLKVLGIQETVEYPEAQGASCPLPQSNEETKQS</sequence>
<dbReference type="InterPro" id="IPR032801">
    <property type="entry name" value="PXL2A/B/C"/>
</dbReference>
<evidence type="ECO:0000256" key="2">
    <source>
        <dbReference type="ARBA" id="ARBA00022490"/>
    </source>
</evidence>
<accession>A0A8S3V3C7</accession>
<dbReference type="PANTHER" id="PTHR28630:SF29">
    <property type="entry name" value="PROSTAMIDE_PROSTAGLANDIN F SYNTHASE"/>
    <property type="match status" value="1"/>
</dbReference>
<evidence type="ECO:0000313" key="4">
    <source>
        <dbReference type="EMBL" id="CAG2252666.1"/>
    </source>
</evidence>
<protein>
    <submittedName>
        <fullName evidence="4">PRXL2B</fullName>
        <ecNumber evidence="4">1.11.1.20</ecNumber>
    </submittedName>
</protein>
<keyword evidence="5" id="KW-1185">Reference proteome</keyword>
<evidence type="ECO:0000256" key="3">
    <source>
        <dbReference type="ARBA" id="ARBA00023002"/>
    </source>
</evidence>
<dbReference type="PANTHER" id="PTHR28630">
    <property type="match status" value="1"/>
</dbReference>
<comment type="caution">
    <text evidence="4">The sequence shown here is derived from an EMBL/GenBank/DDBJ whole genome shotgun (WGS) entry which is preliminary data.</text>
</comment>
<dbReference type="EC" id="1.11.1.20" evidence="4"/>
<dbReference type="AlphaFoldDB" id="A0A8S3V3C7"/>
<evidence type="ECO:0000313" key="5">
    <source>
        <dbReference type="Proteomes" id="UP000683360"/>
    </source>
</evidence>
<keyword evidence="2" id="KW-0963">Cytoplasm</keyword>
<dbReference type="OrthoDB" id="40334at2759"/>
<dbReference type="GO" id="GO:0005737">
    <property type="term" value="C:cytoplasm"/>
    <property type="evidence" value="ECO:0007669"/>
    <property type="project" value="UniProtKB-SubCell"/>
</dbReference>
<comment type="subcellular location">
    <subcellularLocation>
        <location evidence="1">Cytoplasm</location>
    </subcellularLocation>
</comment>
<keyword evidence="3 4" id="KW-0560">Oxidoreductase</keyword>
<reference evidence="4" key="1">
    <citation type="submission" date="2021-03" db="EMBL/GenBank/DDBJ databases">
        <authorList>
            <person name="Bekaert M."/>
        </authorList>
    </citation>
    <scope>NUCLEOTIDE SEQUENCE</scope>
</reference>
<dbReference type="GO" id="GO:0047017">
    <property type="term" value="F:prostaglandin F synthase activity"/>
    <property type="evidence" value="ECO:0007669"/>
    <property type="project" value="TreeGrafter"/>
</dbReference>
<dbReference type="EMBL" id="CAJPWZ010003128">
    <property type="protein sequence ID" value="CAG2252666.1"/>
    <property type="molecule type" value="Genomic_DNA"/>
</dbReference>
<organism evidence="4 5">
    <name type="scientific">Mytilus edulis</name>
    <name type="common">Blue mussel</name>
    <dbReference type="NCBI Taxonomy" id="6550"/>
    <lineage>
        <taxon>Eukaryota</taxon>
        <taxon>Metazoa</taxon>
        <taxon>Spiralia</taxon>
        <taxon>Lophotrochozoa</taxon>
        <taxon>Mollusca</taxon>
        <taxon>Bivalvia</taxon>
        <taxon>Autobranchia</taxon>
        <taxon>Pteriomorphia</taxon>
        <taxon>Mytilida</taxon>
        <taxon>Mytiloidea</taxon>
        <taxon>Mytilidae</taxon>
        <taxon>Mytilinae</taxon>
        <taxon>Mytilus</taxon>
    </lineage>
</organism>
<evidence type="ECO:0000256" key="1">
    <source>
        <dbReference type="ARBA" id="ARBA00004496"/>
    </source>
</evidence>
<name>A0A8S3V3C7_MYTED</name>
<proteinExistence type="predicted"/>
<keyword evidence="4" id="KW-0575">Peroxidase</keyword>
<gene>
    <name evidence="4" type="ORF">MEDL_64268</name>
</gene>
<dbReference type="GO" id="GO:0004601">
    <property type="term" value="F:peroxidase activity"/>
    <property type="evidence" value="ECO:0007669"/>
    <property type="project" value="UniProtKB-KW"/>
</dbReference>
<dbReference type="Proteomes" id="UP000683360">
    <property type="component" value="Unassembled WGS sequence"/>
</dbReference>
<dbReference type="Pfam" id="PF13911">
    <property type="entry name" value="AhpC-TSA_2"/>
    <property type="match status" value="1"/>
</dbReference>
<dbReference type="GO" id="GO:0001516">
    <property type="term" value="P:prostaglandin biosynthetic process"/>
    <property type="evidence" value="ECO:0007669"/>
    <property type="project" value="TreeGrafter"/>
</dbReference>